<protein>
    <submittedName>
        <fullName evidence="2">S-methyl-5-thioribose-1-phosphate isomerase</fullName>
    </submittedName>
</protein>
<accession>A0A369APK8</accession>
<reference evidence="2 3" key="1">
    <citation type="submission" date="2017-05" db="EMBL/GenBank/DDBJ databases">
        <title>Vagococcus spp. assemblies.</title>
        <authorList>
            <person name="Gulvik C.A."/>
        </authorList>
    </citation>
    <scope>NUCLEOTIDE SEQUENCE [LARGE SCALE GENOMIC DNA]</scope>
    <source>
        <strain evidence="2 3">NCFB 2497</strain>
    </source>
</reference>
<evidence type="ECO:0000313" key="2">
    <source>
        <dbReference type="EMBL" id="RST99638.1"/>
    </source>
</evidence>
<dbReference type="RefSeq" id="WP_114290333.1">
    <property type="nucleotide sequence ID" value="NZ_JAYEWH010000006.1"/>
</dbReference>
<dbReference type="Pfam" id="PF01008">
    <property type="entry name" value="IF-2B"/>
    <property type="match status" value="1"/>
</dbReference>
<comment type="similarity">
    <text evidence="1">Belongs to the eIF-2B alpha/beta/delta subunits family. MtnA subfamily.</text>
</comment>
<organism evidence="2 3">
    <name type="scientific">Vagococcus fluvialis</name>
    <dbReference type="NCBI Taxonomy" id="2738"/>
    <lineage>
        <taxon>Bacteria</taxon>
        <taxon>Bacillati</taxon>
        <taxon>Bacillota</taxon>
        <taxon>Bacilli</taxon>
        <taxon>Lactobacillales</taxon>
        <taxon>Enterococcaceae</taxon>
        <taxon>Vagococcus</taxon>
    </lineage>
</organism>
<name>A0A369APK8_9ENTE</name>
<gene>
    <name evidence="2" type="ORF">CBF32_11395</name>
</gene>
<dbReference type="EMBL" id="NGJX01000014">
    <property type="protein sequence ID" value="RST99638.1"/>
    <property type="molecule type" value="Genomic_DNA"/>
</dbReference>
<dbReference type="SUPFAM" id="SSF100950">
    <property type="entry name" value="NagB/RpiA/CoA transferase-like"/>
    <property type="match status" value="1"/>
</dbReference>
<evidence type="ECO:0000256" key="1">
    <source>
        <dbReference type="ARBA" id="ARBA00009117"/>
    </source>
</evidence>
<comment type="caution">
    <text evidence="2">The sequence shown here is derived from an EMBL/GenBank/DDBJ whole genome shotgun (WGS) entry which is preliminary data.</text>
</comment>
<proteinExistence type="inferred from homology"/>
<dbReference type="GeneID" id="63147271"/>
<dbReference type="OrthoDB" id="9803436at2"/>
<dbReference type="GO" id="GO:0019509">
    <property type="term" value="P:L-methionine salvage from methylthioadenosine"/>
    <property type="evidence" value="ECO:0007669"/>
    <property type="project" value="TreeGrafter"/>
</dbReference>
<keyword evidence="3" id="KW-1185">Reference proteome</keyword>
<dbReference type="PANTHER" id="PTHR43475:SF1">
    <property type="entry name" value="METHYLTHIORIBOSE-1-PHOSPHATE ISOMERASE"/>
    <property type="match status" value="1"/>
</dbReference>
<dbReference type="Gene3D" id="3.40.50.10470">
    <property type="entry name" value="Translation initiation factor eif-2b, domain 2"/>
    <property type="match status" value="1"/>
</dbReference>
<dbReference type="NCBIfam" id="NF004326">
    <property type="entry name" value="PRK05720.1"/>
    <property type="match status" value="1"/>
</dbReference>
<evidence type="ECO:0000313" key="3">
    <source>
        <dbReference type="Proteomes" id="UP000288197"/>
    </source>
</evidence>
<dbReference type="GO" id="GO:0046523">
    <property type="term" value="F:S-methyl-5-thioribose-1-phosphate isomerase activity"/>
    <property type="evidence" value="ECO:0007669"/>
    <property type="project" value="TreeGrafter"/>
</dbReference>
<dbReference type="InterPro" id="IPR037171">
    <property type="entry name" value="NagB/RpiA_transferase-like"/>
</dbReference>
<dbReference type="Gene3D" id="1.20.120.420">
    <property type="entry name" value="translation initiation factor eif-2b, domain 1"/>
    <property type="match status" value="1"/>
</dbReference>
<keyword evidence="2" id="KW-0413">Isomerase</keyword>
<dbReference type="InterPro" id="IPR042529">
    <property type="entry name" value="IF_2B-like_C"/>
</dbReference>
<dbReference type="InterPro" id="IPR000649">
    <property type="entry name" value="IF-2B-related"/>
</dbReference>
<dbReference type="InterPro" id="IPR027363">
    <property type="entry name" value="M1Pi_N"/>
</dbReference>
<sequence>MGQRADYNMPFLLQYENVAWYEEGKVRILDRRIYPTEIKFVECSTHAEVAQAITDMVTQSAGPYTAAGMGMALAAYESKELPKDKQIEFLEQAAKTIGYARPTTANRMTQITMNCLNVGKTAINSDESPIEAIFQTTIDSLNRRYSIMDGVGRTLLKKIPKKANILTQCFGETIVGTLLRAAKEENYDLHVYCAETRPYLQGARLTSSCAADLGFQTTVITDNMVAYVMENKGIDVFTSAADTIARDGHIANKIGTNQIAILAQHYGVPYFVTGIPDSDKFSRKDIVIEERDPKQVLEYRGIPNTLPSVQGIYPSFDITAPSRISGIVTDKGVYSPYDLDSYFETEQERFY</sequence>
<dbReference type="PANTHER" id="PTHR43475">
    <property type="entry name" value="METHYLTHIORIBOSE-1-PHOSPHATE ISOMERASE"/>
    <property type="match status" value="1"/>
</dbReference>
<dbReference type="Proteomes" id="UP000288197">
    <property type="component" value="Unassembled WGS sequence"/>
</dbReference>
<dbReference type="AlphaFoldDB" id="A0A369APK8"/>